<sequence>MARRGTSPVTVPTLQVLRVMESATIVAILVTLPRIVAALRQQALGKEGRLRNRRMSSGKLDKPDANTGMRGKRAGDSGDASMDSILFESLEKNDRGELIIRKRKWMQKVNEMWIYDGELGVKSLKDKLKVAKREVECAREEPRYPHETIGMDVDQAAEHAPPTMMTGGGHLVKREPYNLASSGHQNI</sequence>
<keyword evidence="2" id="KW-1185">Reference proteome</keyword>
<accession>A0ACB9JYD3</accession>
<reference evidence="2" key="1">
    <citation type="journal article" date="2022" name="Mol. Ecol. Resour.">
        <title>The genomes of chicory, endive, great burdock and yacon provide insights into Asteraceae palaeo-polyploidization history and plant inulin production.</title>
        <authorList>
            <person name="Fan W."/>
            <person name="Wang S."/>
            <person name="Wang H."/>
            <person name="Wang A."/>
            <person name="Jiang F."/>
            <person name="Liu H."/>
            <person name="Zhao H."/>
            <person name="Xu D."/>
            <person name="Zhang Y."/>
        </authorList>
    </citation>
    <scope>NUCLEOTIDE SEQUENCE [LARGE SCALE GENOMIC DNA]</scope>
    <source>
        <strain evidence="2">cv. Yunnan</strain>
    </source>
</reference>
<comment type="caution">
    <text evidence="1">The sequence shown here is derived from an EMBL/GenBank/DDBJ whole genome shotgun (WGS) entry which is preliminary data.</text>
</comment>
<name>A0ACB9JYD3_9ASTR</name>
<evidence type="ECO:0000313" key="1">
    <source>
        <dbReference type="EMBL" id="KAI3824980.1"/>
    </source>
</evidence>
<proteinExistence type="predicted"/>
<reference evidence="1 2" key="2">
    <citation type="journal article" date="2022" name="Mol. Ecol. Resour.">
        <title>The genomes of chicory, endive, great burdock and yacon provide insights into Asteraceae paleo-polyploidization history and plant inulin production.</title>
        <authorList>
            <person name="Fan W."/>
            <person name="Wang S."/>
            <person name="Wang H."/>
            <person name="Wang A."/>
            <person name="Jiang F."/>
            <person name="Liu H."/>
            <person name="Zhao H."/>
            <person name="Xu D."/>
            <person name="Zhang Y."/>
        </authorList>
    </citation>
    <scope>NUCLEOTIDE SEQUENCE [LARGE SCALE GENOMIC DNA]</scope>
    <source>
        <strain evidence="2">cv. Yunnan</strain>
        <tissue evidence="1">Leaves</tissue>
    </source>
</reference>
<evidence type="ECO:0000313" key="2">
    <source>
        <dbReference type="Proteomes" id="UP001056120"/>
    </source>
</evidence>
<protein>
    <submittedName>
        <fullName evidence="1">Uncharacterized protein</fullName>
    </submittedName>
</protein>
<gene>
    <name evidence="1" type="ORF">L1987_06454</name>
</gene>
<dbReference type="Proteomes" id="UP001056120">
    <property type="component" value="Linkage Group LG02"/>
</dbReference>
<organism evidence="1 2">
    <name type="scientific">Smallanthus sonchifolius</name>
    <dbReference type="NCBI Taxonomy" id="185202"/>
    <lineage>
        <taxon>Eukaryota</taxon>
        <taxon>Viridiplantae</taxon>
        <taxon>Streptophyta</taxon>
        <taxon>Embryophyta</taxon>
        <taxon>Tracheophyta</taxon>
        <taxon>Spermatophyta</taxon>
        <taxon>Magnoliopsida</taxon>
        <taxon>eudicotyledons</taxon>
        <taxon>Gunneridae</taxon>
        <taxon>Pentapetalae</taxon>
        <taxon>asterids</taxon>
        <taxon>campanulids</taxon>
        <taxon>Asterales</taxon>
        <taxon>Asteraceae</taxon>
        <taxon>Asteroideae</taxon>
        <taxon>Heliantheae alliance</taxon>
        <taxon>Millerieae</taxon>
        <taxon>Smallanthus</taxon>
    </lineage>
</organism>
<dbReference type="EMBL" id="CM042019">
    <property type="protein sequence ID" value="KAI3824980.1"/>
    <property type="molecule type" value="Genomic_DNA"/>
</dbReference>